<proteinExistence type="predicted"/>
<protein>
    <submittedName>
        <fullName evidence="2">Uncharacterized protein</fullName>
    </submittedName>
</protein>
<name>A0A2K9YDX7_CLAUC</name>
<feature type="region of interest" description="Disordered" evidence="1">
    <location>
        <begin position="53"/>
        <end position="80"/>
    </location>
</feature>
<dbReference type="Gene3D" id="3.40.50.10810">
    <property type="entry name" value="Tandem AAA-ATPase domain"/>
    <property type="match status" value="1"/>
</dbReference>
<dbReference type="EMBL" id="MG777489">
    <property type="protein sequence ID" value="AUW31018.1"/>
    <property type="molecule type" value="Genomic_DNA"/>
</dbReference>
<dbReference type="SUPFAM" id="SSF52540">
    <property type="entry name" value="P-loop containing nucleoside triphosphate hydrolases"/>
    <property type="match status" value="1"/>
</dbReference>
<sequence length="613" mass="69589">MPIAVAYCYHLSRSSIAVTYHRHPSLLPTNPRYGPLVTAMGDGDGRRRWAAAMGGGENTRRQRKGRTDSAISVKPPQSPAIETDEGISIKSDEEVETGEVQNVNADGYIEEDLEAQYIKLFSRATFLTNLLGFRRSADAQLCEQLEDGMWERAAKFFRIPGYGTSTSKDVHKIPGMLKPLYHWQWLCVFVSILFNAGTNDRFGALIGDEMGLRKTWEALAFAVFHQQLWQQCNFRTWLAELRDLVDFNMLGIKLVVAHASVTDTDLQLTAQIKLNIRTARDQNDPEAQLPKKGPTTKPEQRGLPSAESRLVWILTTWNTWQVISKNNDSEKYELKYQKDKQTMIDSTEVRSFHCGLAIVDECHTVKNVGKGPWGTLRDMKTDRPGSRFWFAALSETILKTNPSDIAGPMDIIDSKTCDNHEHPYYPFSGDELKRLGRAVEQSVEEEGDSAVQDSAQQYIKTFGHTLPNFLIRRHEMSRWNRDPLIELEPLHQLKRKAIFPAKFDAAYNGSMPKWAQESTRRLAEKQALWQENCWKSATYAAQHPNKPMTLDATQVLNTARTLCLTSDLSFLCTIAHESGQKWDNVTIQTDCQDRDTGRMKPGCILNQHYASII</sequence>
<evidence type="ECO:0000313" key="2">
    <source>
        <dbReference type="EMBL" id="AUW31018.1"/>
    </source>
</evidence>
<dbReference type="InterPro" id="IPR027417">
    <property type="entry name" value="P-loop_NTPase"/>
</dbReference>
<organism evidence="2">
    <name type="scientific">Cladonia uncialis subsp. uncialis</name>
    <dbReference type="NCBI Taxonomy" id="180999"/>
    <lineage>
        <taxon>Eukaryota</taxon>
        <taxon>Fungi</taxon>
        <taxon>Dikarya</taxon>
        <taxon>Ascomycota</taxon>
        <taxon>Pezizomycotina</taxon>
        <taxon>Lecanoromycetes</taxon>
        <taxon>OSLEUM clade</taxon>
        <taxon>Lecanoromycetidae</taxon>
        <taxon>Lecanorales</taxon>
        <taxon>Lecanorineae</taxon>
        <taxon>Cladoniaceae</taxon>
        <taxon>Cladonia</taxon>
    </lineage>
</organism>
<dbReference type="AlphaFoldDB" id="A0A2K9YDX7"/>
<dbReference type="InterPro" id="IPR038718">
    <property type="entry name" value="SNF2-like_sf"/>
</dbReference>
<evidence type="ECO:0000256" key="1">
    <source>
        <dbReference type="SAM" id="MobiDB-lite"/>
    </source>
</evidence>
<accession>A0A2K9YDX7</accession>
<reference evidence="2" key="1">
    <citation type="submission" date="2017-12" db="EMBL/GenBank/DDBJ databases">
        <title>Genome Sequencing Reveals a Rich Biosynthetic Potential.</title>
        <authorList>
            <person name="Bertrand R.L."/>
            <person name="Abdel-Hameed M.E."/>
            <person name="Sorensen J.L."/>
        </authorList>
    </citation>
    <scope>NUCLEOTIDE SEQUENCE</scope>
</reference>
<feature type="region of interest" description="Disordered" evidence="1">
    <location>
        <begin position="282"/>
        <end position="304"/>
    </location>
</feature>